<reference evidence="3 4" key="1">
    <citation type="submission" date="2023-07" db="EMBL/GenBank/DDBJ databases">
        <title>Comparative genomics of wheat-associated soil bacteria to identify genetic determinants of phenazine resistance.</title>
        <authorList>
            <person name="Mouncey N."/>
        </authorList>
    </citation>
    <scope>NUCLEOTIDE SEQUENCE [LARGE SCALE GENOMIC DNA]</scope>
    <source>
        <strain evidence="3 4">W4I9-1</strain>
    </source>
</reference>
<organism evidence="3 4">
    <name type="scientific">Microbacterium natoriense</name>
    <dbReference type="NCBI Taxonomy" id="284570"/>
    <lineage>
        <taxon>Bacteria</taxon>
        <taxon>Bacillati</taxon>
        <taxon>Actinomycetota</taxon>
        <taxon>Actinomycetes</taxon>
        <taxon>Micrococcales</taxon>
        <taxon>Microbacteriaceae</taxon>
        <taxon>Microbacterium</taxon>
    </lineage>
</organism>
<dbReference type="InterPro" id="IPR002347">
    <property type="entry name" value="SDR_fam"/>
</dbReference>
<dbReference type="GO" id="GO:0016616">
    <property type="term" value="F:oxidoreductase activity, acting on the CH-OH group of donors, NAD or NADP as acceptor"/>
    <property type="evidence" value="ECO:0007669"/>
    <property type="project" value="TreeGrafter"/>
</dbReference>
<protein>
    <submittedName>
        <fullName evidence="3">NAD(P)-dependent dehydrogenase (Short-subunit alcohol dehydrogenase family)</fullName>
    </submittedName>
</protein>
<dbReference type="NCBIfam" id="NF005095">
    <property type="entry name" value="PRK06523.1"/>
    <property type="match status" value="1"/>
</dbReference>
<gene>
    <name evidence="3" type="ORF">QFZ53_000776</name>
</gene>
<dbReference type="PRINTS" id="PR00080">
    <property type="entry name" value="SDRFAMILY"/>
</dbReference>
<dbReference type="PANTHER" id="PTHR42760">
    <property type="entry name" value="SHORT-CHAIN DEHYDROGENASES/REDUCTASES FAMILY MEMBER"/>
    <property type="match status" value="1"/>
</dbReference>
<proteinExistence type="inferred from homology"/>
<keyword evidence="4" id="KW-1185">Reference proteome</keyword>
<evidence type="ECO:0000256" key="1">
    <source>
        <dbReference type="ARBA" id="ARBA00006484"/>
    </source>
</evidence>
<evidence type="ECO:0000313" key="4">
    <source>
        <dbReference type="Proteomes" id="UP001244427"/>
    </source>
</evidence>
<keyword evidence="2" id="KW-0560">Oxidoreductase</keyword>
<comment type="caution">
    <text evidence="3">The sequence shown here is derived from an EMBL/GenBank/DDBJ whole genome shotgun (WGS) entry which is preliminary data.</text>
</comment>
<dbReference type="PRINTS" id="PR00081">
    <property type="entry name" value="GDHRDH"/>
</dbReference>
<dbReference type="RefSeq" id="WP_307293725.1">
    <property type="nucleotide sequence ID" value="NZ_JAUSXV010000001.1"/>
</dbReference>
<dbReference type="Gene3D" id="3.40.50.720">
    <property type="entry name" value="NAD(P)-binding Rossmann-like Domain"/>
    <property type="match status" value="1"/>
</dbReference>
<dbReference type="Proteomes" id="UP001244427">
    <property type="component" value="Unassembled WGS sequence"/>
</dbReference>
<evidence type="ECO:0000256" key="2">
    <source>
        <dbReference type="ARBA" id="ARBA00023002"/>
    </source>
</evidence>
<evidence type="ECO:0000313" key="3">
    <source>
        <dbReference type="EMBL" id="MDQ0646580.1"/>
    </source>
</evidence>
<sequence>MIDSTTLNGKRALVSGGTKGTGRAVAQALVTAGAHVTVFGRSRPDPSHPAHDAQMADVTDAAELGALAQRVGEVDILVHVAGGSDEPGGGFRALGDEHWDHALRLNLLGAVRLDREIIPGMISRGGGAVVHVSSIQAQMPLFDGTLAYAAAKAALSTYSKALANECAPLGVRVNTVSPGFIRTPSAEALISRLATARGTDRDAARQSLMDSLGGIPLGRPVESEEVANAVAFLVSAAASGIVGVDVNVDGGTVPTR</sequence>
<accession>A0AAW8EUR1</accession>
<dbReference type="SUPFAM" id="SSF51735">
    <property type="entry name" value="NAD(P)-binding Rossmann-fold domains"/>
    <property type="match status" value="1"/>
</dbReference>
<dbReference type="FunFam" id="3.40.50.720:FF:000084">
    <property type="entry name" value="Short-chain dehydrogenase reductase"/>
    <property type="match status" value="1"/>
</dbReference>
<dbReference type="AlphaFoldDB" id="A0AAW8EUR1"/>
<dbReference type="PROSITE" id="PS00061">
    <property type="entry name" value="ADH_SHORT"/>
    <property type="match status" value="1"/>
</dbReference>
<name>A0AAW8EUR1_9MICO</name>
<dbReference type="InterPro" id="IPR020904">
    <property type="entry name" value="Sc_DH/Rdtase_CS"/>
</dbReference>
<dbReference type="PANTHER" id="PTHR42760:SF133">
    <property type="entry name" value="3-OXOACYL-[ACYL-CARRIER-PROTEIN] REDUCTASE"/>
    <property type="match status" value="1"/>
</dbReference>
<dbReference type="Pfam" id="PF13561">
    <property type="entry name" value="adh_short_C2"/>
    <property type="match status" value="1"/>
</dbReference>
<dbReference type="EMBL" id="JAUSXV010000001">
    <property type="protein sequence ID" value="MDQ0646580.1"/>
    <property type="molecule type" value="Genomic_DNA"/>
</dbReference>
<dbReference type="InterPro" id="IPR036291">
    <property type="entry name" value="NAD(P)-bd_dom_sf"/>
</dbReference>
<comment type="similarity">
    <text evidence="1">Belongs to the short-chain dehydrogenases/reductases (SDR) family.</text>
</comment>